<dbReference type="EMBL" id="JAUEDM010000002">
    <property type="protein sequence ID" value="KAK3326592.1"/>
    <property type="molecule type" value="Genomic_DNA"/>
</dbReference>
<keyword evidence="2" id="KW-1133">Transmembrane helix</keyword>
<organism evidence="3 4">
    <name type="scientific">Apodospora peruviana</name>
    <dbReference type="NCBI Taxonomy" id="516989"/>
    <lineage>
        <taxon>Eukaryota</taxon>
        <taxon>Fungi</taxon>
        <taxon>Dikarya</taxon>
        <taxon>Ascomycota</taxon>
        <taxon>Pezizomycotina</taxon>
        <taxon>Sordariomycetes</taxon>
        <taxon>Sordariomycetidae</taxon>
        <taxon>Sordariales</taxon>
        <taxon>Lasiosphaeriaceae</taxon>
        <taxon>Apodospora</taxon>
    </lineage>
</organism>
<feature type="compositionally biased region" description="Polar residues" evidence="1">
    <location>
        <begin position="346"/>
        <end position="380"/>
    </location>
</feature>
<comment type="caution">
    <text evidence="3">The sequence shown here is derived from an EMBL/GenBank/DDBJ whole genome shotgun (WGS) entry which is preliminary data.</text>
</comment>
<reference evidence="3" key="2">
    <citation type="submission" date="2023-06" db="EMBL/GenBank/DDBJ databases">
        <authorList>
            <consortium name="Lawrence Berkeley National Laboratory"/>
            <person name="Haridas S."/>
            <person name="Hensen N."/>
            <person name="Bonometti L."/>
            <person name="Westerberg I."/>
            <person name="Brannstrom I.O."/>
            <person name="Guillou S."/>
            <person name="Cros-Aarteil S."/>
            <person name="Calhoun S."/>
            <person name="Kuo A."/>
            <person name="Mondo S."/>
            <person name="Pangilinan J."/>
            <person name="Riley R."/>
            <person name="Labutti K."/>
            <person name="Andreopoulos B."/>
            <person name="Lipzen A."/>
            <person name="Chen C."/>
            <person name="Yanf M."/>
            <person name="Daum C."/>
            <person name="Ng V."/>
            <person name="Clum A."/>
            <person name="Steindorff A."/>
            <person name="Ohm R."/>
            <person name="Martin F."/>
            <person name="Silar P."/>
            <person name="Natvig D."/>
            <person name="Lalanne C."/>
            <person name="Gautier V."/>
            <person name="Ament-Velasquez S.L."/>
            <person name="Kruys A."/>
            <person name="Hutchinson M.I."/>
            <person name="Powell A.J."/>
            <person name="Barry K."/>
            <person name="Miller A.N."/>
            <person name="Grigoriev I.V."/>
            <person name="Debuchy R."/>
            <person name="Gladieux P."/>
            <person name="Thoren M.H."/>
            <person name="Johannesson H."/>
        </authorList>
    </citation>
    <scope>NUCLEOTIDE SEQUENCE</scope>
    <source>
        <strain evidence="3">CBS 118394</strain>
    </source>
</reference>
<proteinExistence type="predicted"/>
<evidence type="ECO:0000313" key="4">
    <source>
        <dbReference type="Proteomes" id="UP001283341"/>
    </source>
</evidence>
<feature type="transmembrane region" description="Helical" evidence="2">
    <location>
        <begin position="26"/>
        <end position="53"/>
    </location>
</feature>
<dbReference type="Proteomes" id="UP001283341">
    <property type="component" value="Unassembled WGS sequence"/>
</dbReference>
<reference evidence="3" key="1">
    <citation type="journal article" date="2023" name="Mol. Phylogenet. Evol.">
        <title>Genome-scale phylogeny and comparative genomics of the fungal order Sordariales.</title>
        <authorList>
            <person name="Hensen N."/>
            <person name="Bonometti L."/>
            <person name="Westerberg I."/>
            <person name="Brannstrom I.O."/>
            <person name="Guillou S."/>
            <person name="Cros-Aarteil S."/>
            <person name="Calhoun S."/>
            <person name="Haridas S."/>
            <person name="Kuo A."/>
            <person name="Mondo S."/>
            <person name="Pangilinan J."/>
            <person name="Riley R."/>
            <person name="LaButti K."/>
            <person name="Andreopoulos B."/>
            <person name="Lipzen A."/>
            <person name="Chen C."/>
            <person name="Yan M."/>
            <person name="Daum C."/>
            <person name="Ng V."/>
            <person name="Clum A."/>
            <person name="Steindorff A."/>
            <person name="Ohm R.A."/>
            <person name="Martin F."/>
            <person name="Silar P."/>
            <person name="Natvig D.O."/>
            <person name="Lalanne C."/>
            <person name="Gautier V."/>
            <person name="Ament-Velasquez S.L."/>
            <person name="Kruys A."/>
            <person name="Hutchinson M.I."/>
            <person name="Powell A.J."/>
            <person name="Barry K."/>
            <person name="Miller A.N."/>
            <person name="Grigoriev I.V."/>
            <person name="Debuchy R."/>
            <person name="Gladieux P."/>
            <person name="Hiltunen Thoren M."/>
            <person name="Johannesson H."/>
        </authorList>
    </citation>
    <scope>NUCLEOTIDE SEQUENCE</scope>
    <source>
        <strain evidence="3">CBS 118394</strain>
    </source>
</reference>
<keyword evidence="2" id="KW-0472">Membrane</keyword>
<feature type="region of interest" description="Disordered" evidence="1">
    <location>
        <begin position="346"/>
        <end position="385"/>
    </location>
</feature>
<gene>
    <name evidence="3" type="ORF">B0H66DRAFT_617654</name>
</gene>
<evidence type="ECO:0000256" key="1">
    <source>
        <dbReference type="SAM" id="MobiDB-lite"/>
    </source>
</evidence>
<keyword evidence="4" id="KW-1185">Reference proteome</keyword>
<protein>
    <submittedName>
        <fullName evidence="3">Uncharacterized protein</fullName>
    </submittedName>
</protein>
<dbReference type="AlphaFoldDB" id="A0AAE0IKS3"/>
<feature type="region of interest" description="Disordered" evidence="1">
    <location>
        <begin position="227"/>
        <end position="286"/>
    </location>
</feature>
<keyword evidence="2" id="KW-0812">Transmembrane</keyword>
<evidence type="ECO:0000313" key="3">
    <source>
        <dbReference type="EMBL" id="KAK3326592.1"/>
    </source>
</evidence>
<accession>A0AAE0IKS3</accession>
<evidence type="ECO:0000256" key="2">
    <source>
        <dbReference type="SAM" id="Phobius"/>
    </source>
</evidence>
<name>A0AAE0IKS3_9PEZI</name>
<sequence length="411" mass="46519">MRNTNTTGEGEGGVIKMDRVDGANLLPVYILVGVAILIMVSSIIIGLFFEVTICRRKPRRRRPLPFRKPFRVFDDDIERINNLVSPTSTLQWYRFRWIREAIKASGEKPEPRMEDDYEEEKYIPVPPEPVFLLPRTTYTRLSAAAPVQESEPEPELLPRTTYRRLSAVQQTEPELLPPRTTYQQRLPSVQETDPSEPTTVFSLPRTIYKRPAVLGLRETAAVQDRRRQSRWAQQLAQPHPQPPGSWVRSIVIGIDPSILTPPNSGTTNPNLQQPEQPNPMWPTDEQQYPRTTWSEFRETAANSAAATAATSPADVISPSSDQQLFTRHGIVLSPNPYRRSHIFTDESTSASPTTPTNILGTASRPGSASTVRLSRQTSTTEKPKRTSILRTLAKKAEKKFKKDEGWEEIPF</sequence>